<organism evidence="3 4">
    <name type="scientific">Methylobacterium aquaticum</name>
    <dbReference type="NCBI Taxonomy" id="270351"/>
    <lineage>
        <taxon>Bacteria</taxon>
        <taxon>Pseudomonadati</taxon>
        <taxon>Pseudomonadota</taxon>
        <taxon>Alphaproteobacteria</taxon>
        <taxon>Hyphomicrobiales</taxon>
        <taxon>Methylobacteriaceae</taxon>
        <taxon>Methylobacterium</taxon>
    </lineage>
</organism>
<accession>A0A0C6FRP8</accession>
<feature type="compositionally biased region" description="Polar residues" evidence="1">
    <location>
        <begin position="57"/>
        <end position="71"/>
    </location>
</feature>
<feature type="compositionally biased region" description="Polar residues" evidence="1">
    <location>
        <begin position="40"/>
        <end position="49"/>
    </location>
</feature>
<dbReference type="PROSITE" id="PS51257">
    <property type="entry name" value="PROKAR_LIPOPROTEIN"/>
    <property type="match status" value="1"/>
</dbReference>
<reference evidence="3 4" key="1">
    <citation type="journal article" date="2015" name="Genome Announc.">
        <title>Complete Genome Sequence of Methylobacterium aquaticum Strain 22A, Isolated from Racomitrium japonicum Moss.</title>
        <authorList>
            <person name="Tani A."/>
            <person name="Ogura Y."/>
            <person name="Hayashi T."/>
            <person name="Kimbara K."/>
        </authorList>
    </citation>
    <scope>NUCLEOTIDE SEQUENCE [LARGE SCALE GENOMIC DNA]</scope>
    <source>
        <strain evidence="3 4">MA-22A</strain>
    </source>
</reference>
<feature type="chain" id="PRO_5002197330" description="Lipoprotein" evidence="2">
    <location>
        <begin position="19"/>
        <end position="71"/>
    </location>
</feature>
<dbReference type="AlphaFoldDB" id="A0A0C6FRP8"/>
<evidence type="ECO:0000313" key="3">
    <source>
        <dbReference type="EMBL" id="BAQ48094.1"/>
    </source>
</evidence>
<gene>
    <name evidence="3" type="ORF">Maq22A_c26110</name>
</gene>
<dbReference type="Proteomes" id="UP000061432">
    <property type="component" value="Chromosome"/>
</dbReference>
<dbReference type="EMBL" id="AP014704">
    <property type="protein sequence ID" value="BAQ48094.1"/>
    <property type="molecule type" value="Genomic_DNA"/>
</dbReference>
<reference evidence="4" key="2">
    <citation type="submission" date="2015-01" db="EMBL/GenBank/DDBJ databases">
        <title>Complete genome sequence of Methylobacterium aquaticum strain 22A.</title>
        <authorList>
            <person name="Tani A."/>
            <person name="Ogura Y."/>
            <person name="Hayashi T."/>
        </authorList>
    </citation>
    <scope>NUCLEOTIDE SEQUENCE [LARGE SCALE GENOMIC DNA]</scope>
    <source>
        <strain evidence="4">MA-22A</strain>
    </source>
</reference>
<dbReference type="RefSeq" id="WP_060848908.1">
    <property type="nucleotide sequence ID" value="NZ_AP014704.1"/>
</dbReference>
<evidence type="ECO:0000313" key="4">
    <source>
        <dbReference type="Proteomes" id="UP000061432"/>
    </source>
</evidence>
<sequence>MRLLRVAAALTLAGLAAACTSSGDSRGTGLAETFDTKNYVRSNDTNGTQRRPDVNRAFTQPSIPSISNRGF</sequence>
<proteinExistence type="predicted"/>
<evidence type="ECO:0000256" key="2">
    <source>
        <dbReference type="SAM" id="SignalP"/>
    </source>
</evidence>
<evidence type="ECO:0008006" key="5">
    <source>
        <dbReference type="Google" id="ProtNLM"/>
    </source>
</evidence>
<dbReference type="OrthoDB" id="7999193at2"/>
<protein>
    <recommendedName>
        <fullName evidence="5">Lipoprotein</fullName>
    </recommendedName>
</protein>
<dbReference type="KEGG" id="maqu:Maq22A_c26110"/>
<evidence type="ECO:0000256" key="1">
    <source>
        <dbReference type="SAM" id="MobiDB-lite"/>
    </source>
</evidence>
<keyword evidence="2" id="KW-0732">Signal</keyword>
<feature type="signal peptide" evidence="2">
    <location>
        <begin position="1"/>
        <end position="18"/>
    </location>
</feature>
<dbReference type="PATRIC" id="fig|270351.10.peg.5009"/>
<name>A0A0C6FRP8_9HYPH</name>
<feature type="region of interest" description="Disordered" evidence="1">
    <location>
        <begin position="40"/>
        <end position="71"/>
    </location>
</feature>